<reference evidence="2" key="1">
    <citation type="journal article" date="2015" name="Nature">
        <title>Complex archaea that bridge the gap between prokaryotes and eukaryotes.</title>
        <authorList>
            <person name="Spang A."/>
            <person name="Saw J.H."/>
            <person name="Jorgensen S.L."/>
            <person name="Zaremba-Niedzwiedzka K."/>
            <person name="Martijn J."/>
            <person name="Lind A.E."/>
            <person name="van Eijk R."/>
            <person name="Schleper C."/>
            <person name="Guy L."/>
            <person name="Ettema T.J."/>
        </authorList>
    </citation>
    <scope>NUCLEOTIDE SEQUENCE</scope>
</reference>
<proteinExistence type="predicted"/>
<gene>
    <name evidence="2" type="ORF">LCGC14_1152750</name>
</gene>
<comment type="caution">
    <text evidence="2">The sequence shown here is derived from an EMBL/GenBank/DDBJ whole genome shotgun (WGS) entry which is preliminary data.</text>
</comment>
<accession>A0A0F9Q0J1</accession>
<name>A0A0F9Q0J1_9ZZZZ</name>
<organism evidence="2">
    <name type="scientific">marine sediment metagenome</name>
    <dbReference type="NCBI Taxonomy" id="412755"/>
    <lineage>
        <taxon>unclassified sequences</taxon>
        <taxon>metagenomes</taxon>
        <taxon>ecological metagenomes</taxon>
    </lineage>
</organism>
<feature type="coiled-coil region" evidence="1">
    <location>
        <begin position="377"/>
        <end position="404"/>
    </location>
</feature>
<evidence type="ECO:0000313" key="2">
    <source>
        <dbReference type="EMBL" id="KKM98957.1"/>
    </source>
</evidence>
<sequence length="547" mass="63952">MSVHGNQYLLPFFIIKEKKNSPHILIEGNDELTLAFHLLTKNLGNNQKIISFSRLLWPILSIQGVISTHIMLDGLNLFNNKGKFSNPPRQPLVGHILRNVENRTRFEQLNILTDILNYKDTEAEEIGESEESEFHMLTIDGLINPEFLQTLIKLIPLIQYKPIIDFTVLDARISTEKALNISERYRQIINTMKGNALRWKTQVELIEKEVGKWLIDLNVQLKDVTTRYSSQITKTSSTIDAIQVDEQTKLEQDKVDQWNVNEKKKIIESMSTLFKTSERHLEEIIKKNKLFTSGDSLKTRVFKEIIPSFEHHFDFLKEEGKKFLDSIEVLIQRYNKLKEQASMVDNEANLKLEKFQDSLHIKLKDRDKLLSEFEIEKKQKITQLESSRAQIEELYNNIKKIIQLKHNTCLQEAQNLINWSINDNQSDLFSRPIQWIYIPLYAMFIEDEDNFEEFMNVVFPGYITGNPDEIYEDFDVSFSKLKGNLNDKIENDMPTRSNFEFSCEGKNIMKDPNVKKRIQIGISNLREKGLLNELIEKKIRSNVNLLP</sequence>
<keyword evidence="1" id="KW-0175">Coiled coil</keyword>
<protein>
    <submittedName>
        <fullName evidence="2">Uncharacterized protein</fullName>
    </submittedName>
</protein>
<dbReference type="EMBL" id="LAZR01005557">
    <property type="protein sequence ID" value="KKM98957.1"/>
    <property type="molecule type" value="Genomic_DNA"/>
</dbReference>
<dbReference type="AlphaFoldDB" id="A0A0F9Q0J1"/>
<evidence type="ECO:0000256" key="1">
    <source>
        <dbReference type="SAM" id="Coils"/>
    </source>
</evidence>